<dbReference type="GO" id="GO:0003677">
    <property type="term" value="F:DNA binding"/>
    <property type="evidence" value="ECO:0007669"/>
    <property type="project" value="UniProtKB-KW"/>
</dbReference>
<dbReference type="GO" id="GO:0046872">
    <property type="term" value="F:metal ion binding"/>
    <property type="evidence" value="ECO:0007669"/>
    <property type="project" value="UniProtKB-KW"/>
</dbReference>
<keyword evidence="5" id="KW-0862">Zinc</keyword>
<evidence type="ECO:0000313" key="12">
    <source>
        <dbReference type="EMBL" id="QJH93735.1"/>
    </source>
</evidence>
<evidence type="ECO:0000259" key="8">
    <source>
        <dbReference type="Pfam" id="PF01385"/>
    </source>
</evidence>
<name>A0A6H1Z996_9ZZZZ</name>
<gene>
    <name evidence="11" type="ORF">TM448A00065_0078</name>
    <name evidence="12" type="ORF">TM448B00134_0029</name>
</gene>
<dbReference type="GO" id="GO:0032196">
    <property type="term" value="P:transposition"/>
    <property type="evidence" value="ECO:0007669"/>
    <property type="project" value="UniProtKB-KW"/>
</dbReference>
<evidence type="ECO:0000256" key="4">
    <source>
        <dbReference type="ARBA" id="ARBA00022723"/>
    </source>
</evidence>
<dbReference type="InterPro" id="IPR021027">
    <property type="entry name" value="Transposase_put_HTH"/>
</dbReference>
<feature type="domain" description="Probable transposase IS891/IS1136/IS1341" evidence="8">
    <location>
        <begin position="166"/>
        <end position="282"/>
    </location>
</feature>
<sequence>MTILSQRIRLDLNNVQTSWIERCAGASRFVFNLGLARWQEIYEAGGKPNWRTINAEVNARKNTDLNWLKKIPWAIPNNALRDLNNAFQHFFRRVKGSDSKPGYPNFKSKKRTKPAFALEGRAVQFSDKRVKLPKLGWIKTRQELRFPGKILSARFTKYADHWYISVQIEVEASWVYPHRCETQAVCGVDLGVVDLAVISDGTRVPAPRILRRLEGKLRMLNKRLSRRTKGGKNWLKAKDQLARLHERIANIRKDVTNNLTARLVRDFRWIGIEDLNVRGMAANHCLAKSVMDAAMSEVGRQILYKATLAGSKVAIADRWYPSSKTCSDCGAIFAGLKLGVDNWVCESCGSVHDRDGNASINLRNIALAQRDGACRQGSAGSDLRIGTKLPLGQELSSYVNREVHG</sequence>
<accession>A0A6H1Z996</accession>
<dbReference type="EMBL" id="MT144591">
    <property type="protein sequence ID" value="QJH93735.1"/>
    <property type="molecule type" value="Genomic_DNA"/>
</dbReference>
<dbReference type="InterPro" id="IPR001959">
    <property type="entry name" value="Transposase"/>
</dbReference>
<dbReference type="GO" id="GO:0006310">
    <property type="term" value="P:DNA recombination"/>
    <property type="evidence" value="ECO:0007669"/>
    <property type="project" value="UniProtKB-KW"/>
</dbReference>
<evidence type="ECO:0000259" key="9">
    <source>
        <dbReference type="Pfam" id="PF07282"/>
    </source>
</evidence>
<evidence type="ECO:0000256" key="6">
    <source>
        <dbReference type="ARBA" id="ARBA00023125"/>
    </source>
</evidence>
<evidence type="ECO:0000259" key="10">
    <source>
        <dbReference type="Pfam" id="PF12323"/>
    </source>
</evidence>
<dbReference type="NCBIfam" id="NF040570">
    <property type="entry name" value="guided_TnpB"/>
    <property type="match status" value="1"/>
</dbReference>
<proteinExistence type="inferred from homology"/>
<organism evidence="11">
    <name type="scientific">viral metagenome</name>
    <dbReference type="NCBI Taxonomy" id="1070528"/>
    <lineage>
        <taxon>unclassified sequences</taxon>
        <taxon>metagenomes</taxon>
        <taxon>organismal metagenomes</taxon>
    </lineage>
</organism>
<dbReference type="PANTHER" id="PTHR30405">
    <property type="entry name" value="TRANSPOSASE"/>
    <property type="match status" value="1"/>
</dbReference>
<protein>
    <submittedName>
        <fullName evidence="11">Putative transposase</fullName>
    </submittedName>
</protein>
<dbReference type="InterPro" id="IPR010095">
    <property type="entry name" value="Cas12f1-like_TNB"/>
</dbReference>
<reference evidence="11" key="1">
    <citation type="submission" date="2020-03" db="EMBL/GenBank/DDBJ databases">
        <title>The deep terrestrial virosphere.</title>
        <authorList>
            <person name="Holmfeldt K."/>
            <person name="Nilsson E."/>
            <person name="Simone D."/>
            <person name="Lopez-Fernandez M."/>
            <person name="Wu X."/>
            <person name="de Brujin I."/>
            <person name="Lundin D."/>
            <person name="Andersson A."/>
            <person name="Bertilsson S."/>
            <person name="Dopson M."/>
        </authorList>
    </citation>
    <scope>NUCLEOTIDE SEQUENCE</scope>
    <source>
        <strain evidence="11">TM448A00065</strain>
        <strain evidence="12">TM448B00134</strain>
    </source>
</reference>
<dbReference type="InterPro" id="IPR051399">
    <property type="entry name" value="RNA-guided_DNA_endo/Transpos"/>
</dbReference>
<evidence type="ECO:0000256" key="5">
    <source>
        <dbReference type="ARBA" id="ARBA00022833"/>
    </source>
</evidence>
<keyword evidence="4" id="KW-0479">Metal-binding</keyword>
<keyword evidence="3" id="KW-0815">Transposition</keyword>
<evidence type="ECO:0000256" key="3">
    <source>
        <dbReference type="ARBA" id="ARBA00022578"/>
    </source>
</evidence>
<feature type="domain" description="Transposase putative helix-turn-helix" evidence="10">
    <location>
        <begin position="3"/>
        <end position="47"/>
    </location>
</feature>
<dbReference type="PANTHER" id="PTHR30405:SF25">
    <property type="entry name" value="RNA-GUIDED DNA ENDONUCLEASE INSQ-RELATED"/>
    <property type="match status" value="1"/>
</dbReference>
<dbReference type="EMBL" id="MT143972">
    <property type="protein sequence ID" value="QJA44032.1"/>
    <property type="molecule type" value="Genomic_DNA"/>
</dbReference>
<dbReference type="Pfam" id="PF12323">
    <property type="entry name" value="HTH_OrfB_IS605"/>
    <property type="match status" value="1"/>
</dbReference>
<keyword evidence="6" id="KW-0238">DNA-binding</keyword>
<comment type="similarity">
    <text evidence="1">In the C-terminal section; belongs to the transposase 35 family.</text>
</comment>
<evidence type="ECO:0000256" key="1">
    <source>
        <dbReference type="ARBA" id="ARBA00008761"/>
    </source>
</evidence>
<evidence type="ECO:0000256" key="7">
    <source>
        <dbReference type="ARBA" id="ARBA00023172"/>
    </source>
</evidence>
<dbReference type="Pfam" id="PF01385">
    <property type="entry name" value="OrfB_IS605"/>
    <property type="match status" value="1"/>
</dbReference>
<keyword evidence="7" id="KW-0233">DNA recombination</keyword>
<evidence type="ECO:0000256" key="2">
    <source>
        <dbReference type="ARBA" id="ARBA00011044"/>
    </source>
</evidence>
<dbReference type="Pfam" id="PF07282">
    <property type="entry name" value="Cas12f1-like_TNB"/>
    <property type="match status" value="1"/>
</dbReference>
<feature type="domain" description="Cas12f1-like TNB" evidence="9">
    <location>
        <begin position="299"/>
        <end position="362"/>
    </location>
</feature>
<evidence type="ECO:0000313" key="11">
    <source>
        <dbReference type="EMBL" id="QJA44032.1"/>
    </source>
</evidence>
<dbReference type="AlphaFoldDB" id="A0A6H1Z996"/>
<comment type="similarity">
    <text evidence="2">In the N-terminal section; belongs to the transposase 2 family.</text>
</comment>